<accession>A0ABM1IIF1</accession>
<protein>
    <submittedName>
        <fullName evidence="2">Uncharacterized protein LOC107068282</fullName>
    </submittedName>
</protein>
<organism evidence="1 2">
    <name type="scientific">Polistes dominula</name>
    <name type="common">European paper wasp</name>
    <name type="synonym">Vespa dominula</name>
    <dbReference type="NCBI Taxonomy" id="743375"/>
    <lineage>
        <taxon>Eukaryota</taxon>
        <taxon>Metazoa</taxon>
        <taxon>Ecdysozoa</taxon>
        <taxon>Arthropoda</taxon>
        <taxon>Hexapoda</taxon>
        <taxon>Insecta</taxon>
        <taxon>Pterygota</taxon>
        <taxon>Neoptera</taxon>
        <taxon>Endopterygota</taxon>
        <taxon>Hymenoptera</taxon>
        <taxon>Apocrita</taxon>
        <taxon>Aculeata</taxon>
        <taxon>Vespoidea</taxon>
        <taxon>Vespidae</taxon>
        <taxon>Polistinae</taxon>
        <taxon>Polistini</taxon>
        <taxon>Polistes</taxon>
    </lineage>
</organism>
<reference evidence="2" key="1">
    <citation type="submission" date="2025-08" db="UniProtKB">
        <authorList>
            <consortium name="RefSeq"/>
        </authorList>
    </citation>
    <scope>IDENTIFICATION</scope>
    <source>
        <tissue evidence="2">Whole body</tissue>
    </source>
</reference>
<evidence type="ECO:0000313" key="2">
    <source>
        <dbReference type="RefSeq" id="XP_015179988.1"/>
    </source>
</evidence>
<proteinExistence type="predicted"/>
<sequence>MEICPPEPPKETRPVSIIEAKNKIRLDHDECCNCCCCCIPQPTAFEYVQPEVPKSFRPIQYYMKSDIPIEDATTYRYSYWDGPRPLVEAIKPKDCLTVGDGSITDETIHKVNNHFLLVIN</sequence>
<name>A0ABM1IIF1_POLDO</name>
<evidence type="ECO:0000313" key="1">
    <source>
        <dbReference type="Proteomes" id="UP000694924"/>
    </source>
</evidence>
<keyword evidence="1" id="KW-1185">Reference proteome</keyword>
<dbReference type="Proteomes" id="UP000694924">
    <property type="component" value="Unplaced"/>
</dbReference>
<dbReference type="RefSeq" id="XP_015179988.1">
    <property type="nucleotide sequence ID" value="XM_015324502.1"/>
</dbReference>
<dbReference type="GeneID" id="107068282"/>
<gene>
    <name evidence="2" type="primary">LOC107068282</name>
</gene>